<dbReference type="KEGG" id="goq:ACH46_15585"/>
<evidence type="ECO:0000313" key="2">
    <source>
        <dbReference type="Proteomes" id="UP000063789"/>
    </source>
</evidence>
<organism evidence="1 2">
    <name type="scientific">Gordonia phthalatica</name>
    <dbReference type="NCBI Taxonomy" id="1136941"/>
    <lineage>
        <taxon>Bacteria</taxon>
        <taxon>Bacillati</taxon>
        <taxon>Actinomycetota</taxon>
        <taxon>Actinomycetes</taxon>
        <taxon>Mycobacteriales</taxon>
        <taxon>Gordoniaceae</taxon>
        <taxon>Gordonia</taxon>
    </lineage>
</organism>
<evidence type="ECO:0000313" key="1">
    <source>
        <dbReference type="EMBL" id="ALG85641.1"/>
    </source>
</evidence>
<dbReference type="PATRIC" id="fig|1136941.3.peg.3181"/>
<reference evidence="2" key="1">
    <citation type="submission" date="2015-06" db="EMBL/GenBank/DDBJ databases">
        <title>Complete genome sequence and metabolic analysis of phthalate degradation pathway in Gordonia sp. QH-11.</title>
        <authorList>
            <person name="Jin D."/>
            <person name="Kong X."/>
            <person name="Bai Z."/>
        </authorList>
    </citation>
    <scope>NUCLEOTIDE SEQUENCE [LARGE SCALE GENOMIC DNA]</scope>
    <source>
        <strain evidence="2">QH-11</strain>
    </source>
</reference>
<dbReference type="AlphaFoldDB" id="A0A0N9NB63"/>
<accession>A0A0N9NB63</accession>
<name>A0A0N9NB63_9ACTN</name>
<sequence length="78" mass="8756">MRDLRRHGDTASEFAVLTADEFLTLVDDTSPSLVQAVTNRQRRYWADRRPTVTLTAALVSAGAPEFAKRVERHLESNA</sequence>
<protein>
    <submittedName>
        <fullName evidence="1">Uncharacterized protein</fullName>
    </submittedName>
</protein>
<dbReference type="EMBL" id="CP011853">
    <property type="protein sequence ID" value="ALG85641.1"/>
    <property type="molecule type" value="Genomic_DNA"/>
</dbReference>
<dbReference type="Proteomes" id="UP000063789">
    <property type="component" value="Chromosome"/>
</dbReference>
<reference evidence="1 2" key="2">
    <citation type="journal article" date="2017" name="Int. J. Syst. Evol. Microbiol.">
        <title>Gordonia phthalatica sp. nov., a di-n-butyl phthalate-degrading bacterium isolated from activated sludge.</title>
        <authorList>
            <person name="Jin D."/>
            <person name="Kong X."/>
            <person name="Jia M."/>
            <person name="Yu X."/>
            <person name="Wang X."/>
            <person name="Zhuang X."/>
            <person name="Deng Y."/>
            <person name="Bai Z."/>
        </authorList>
    </citation>
    <scope>NUCLEOTIDE SEQUENCE [LARGE SCALE GENOMIC DNA]</scope>
    <source>
        <strain evidence="1 2">QH-11</strain>
    </source>
</reference>
<keyword evidence="2" id="KW-1185">Reference proteome</keyword>
<proteinExistence type="predicted"/>
<gene>
    <name evidence="1" type="ORF">ACH46_15585</name>
</gene>